<dbReference type="SMART" id="SM00409">
    <property type="entry name" value="IG"/>
    <property type="match status" value="3"/>
</dbReference>
<evidence type="ECO:0000256" key="2">
    <source>
        <dbReference type="ARBA" id="ARBA00041781"/>
    </source>
</evidence>
<evidence type="ECO:0000313" key="7">
    <source>
        <dbReference type="Ensembl" id="ENSAOCP00000008975.2"/>
    </source>
</evidence>
<sequence length="379" mass="43005">MCAEHKNLKWTLMLLFLGGIFCSTYKVDYDQQHICAVKGSSVAILCSFYYPSEEKVQSVLWGHERNNIYHGPFIYDSELNNITSRFHYIGNKHHNCSFKIHQVEHSDAGEYTFRFITDSEKGKWTGKPGSTLKIVNLTMIVTKPSEKETMKEGDTVNVTCVNSCDDGRKRSSEFIWFKDGESIIEGPVLHLINMSYTNSGNYTCSLKTHTGTTSGVKHIDVEYGPKNTSVSVKPSAEVDAGNNVTLICSSHANPPVENYTWYKIYDNNIIAIGQKLEHHFKEVTQGDNGQYFCRAANKHGSQNSSVVTLKVEGKNMMKTFSDMFFVEALVKHGFVFILGNTYQRLTYYCYFCCHTSHCSHSCCHQKVSCIYTITLLYTK</sequence>
<feature type="domain" description="Ig-like" evidence="6">
    <location>
        <begin position="128"/>
        <end position="214"/>
    </location>
</feature>
<feature type="chain" id="PRO_5043960726" description="B-cell receptor CD22" evidence="5">
    <location>
        <begin position="23"/>
        <end position="379"/>
    </location>
</feature>
<evidence type="ECO:0000259" key="6">
    <source>
        <dbReference type="PROSITE" id="PS50835"/>
    </source>
</evidence>
<dbReference type="InterPro" id="IPR013783">
    <property type="entry name" value="Ig-like_fold"/>
</dbReference>
<evidence type="ECO:0000256" key="1">
    <source>
        <dbReference type="ARBA" id="ARBA00040106"/>
    </source>
</evidence>
<organism evidence="7 8">
    <name type="scientific">Amphiprion ocellaris</name>
    <name type="common">Clown anemonefish</name>
    <dbReference type="NCBI Taxonomy" id="80972"/>
    <lineage>
        <taxon>Eukaryota</taxon>
        <taxon>Metazoa</taxon>
        <taxon>Chordata</taxon>
        <taxon>Craniata</taxon>
        <taxon>Vertebrata</taxon>
        <taxon>Euteleostomi</taxon>
        <taxon>Actinopterygii</taxon>
        <taxon>Neopterygii</taxon>
        <taxon>Teleostei</taxon>
        <taxon>Neoteleostei</taxon>
        <taxon>Acanthomorphata</taxon>
        <taxon>Ovalentaria</taxon>
        <taxon>Pomacentridae</taxon>
        <taxon>Amphiprion</taxon>
    </lineage>
</organism>
<feature type="domain" description="Ig-like" evidence="6">
    <location>
        <begin position="225"/>
        <end position="308"/>
    </location>
</feature>
<dbReference type="InterPro" id="IPR007110">
    <property type="entry name" value="Ig-like_dom"/>
</dbReference>
<dbReference type="InterPro" id="IPR003598">
    <property type="entry name" value="Ig_sub2"/>
</dbReference>
<dbReference type="InterPro" id="IPR056386">
    <property type="entry name" value="Ig_CD22"/>
</dbReference>
<name>A0A3Q1B526_AMPOC</name>
<protein>
    <recommendedName>
        <fullName evidence="1">B-cell receptor CD22</fullName>
    </recommendedName>
    <alternativeName>
        <fullName evidence="2">Sialic acid-binding Ig-like lectin 2</fullName>
    </alternativeName>
</protein>
<reference evidence="7" key="3">
    <citation type="submission" date="2025-09" db="UniProtKB">
        <authorList>
            <consortium name="Ensembl"/>
        </authorList>
    </citation>
    <scope>IDENTIFICATION</scope>
</reference>
<accession>A0A3Q1B526</accession>
<dbReference type="Gene3D" id="2.60.40.10">
    <property type="entry name" value="Immunoglobulins"/>
    <property type="match status" value="3"/>
</dbReference>
<dbReference type="PANTHER" id="PTHR46013:SF4">
    <property type="entry name" value="B-CELL RECEPTOR CD22-RELATED"/>
    <property type="match status" value="1"/>
</dbReference>
<dbReference type="AlphaFoldDB" id="A0A3Q1B526"/>
<dbReference type="Proteomes" id="UP001501940">
    <property type="component" value="Chromosome 19"/>
</dbReference>
<comment type="function">
    <text evidence="3">Most highly expressed siglec (sialic acid-binding immunoglobulin-like lectin) on B-cells that plays a role in various aspects of B-cell biology including differentiation, antigen presentation, and trafficking to bone marrow. Binds to alpha 2,6-linked sialic acid residues of surface molecules such as CD22 itself, CD45 and IgM in a cis configuration. Can also bind to ligands on other cells as an adhesion molecule in a trans configuration. Acts as an inhibitory coreceptor on the surface of B-cells and inhibits B-cell receptor induced signaling, characterized by inhibition of the calcium mobilization and cellular activation. Mechanistically, the immunoreceptor tyrosine-based inhibitory motif domain is phosphorylated by the Src kinase LYN, which in turn leads to the recruitment of the protein tyrosine phosphatase 1/PTPN6, leading to the negative regulation of BCR signaling. If this negative signaling from is of sufficient strength, apoptosis of the B-cell can be induced.</text>
</comment>
<dbReference type="InterPro" id="IPR036179">
    <property type="entry name" value="Ig-like_dom_sf"/>
</dbReference>
<evidence type="ECO:0000256" key="3">
    <source>
        <dbReference type="ARBA" id="ARBA00045430"/>
    </source>
</evidence>
<dbReference type="GeneTree" id="ENSGT01010000222294"/>
<dbReference type="InterPro" id="IPR003599">
    <property type="entry name" value="Ig_sub"/>
</dbReference>
<dbReference type="OMA" id="CMATNKY"/>
<keyword evidence="8" id="KW-1185">Reference proteome</keyword>
<dbReference type="Pfam" id="PF13895">
    <property type="entry name" value="Ig_2"/>
    <property type="match status" value="2"/>
</dbReference>
<evidence type="ECO:0000313" key="8">
    <source>
        <dbReference type="Proteomes" id="UP001501940"/>
    </source>
</evidence>
<keyword evidence="5" id="KW-0732">Signal</keyword>
<proteinExistence type="predicted"/>
<dbReference type="Pfam" id="PF24518">
    <property type="entry name" value="Ig_CD22"/>
    <property type="match status" value="1"/>
</dbReference>
<evidence type="ECO:0000256" key="4">
    <source>
        <dbReference type="ARBA" id="ARBA00046458"/>
    </source>
</evidence>
<dbReference type="Ensembl" id="ENSAOCT00000000141.2">
    <property type="protein sequence ID" value="ENSAOCP00000008975.2"/>
    <property type="gene ID" value="ENSAOCG00000013074.2"/>
</dbReference>
<dbReference type="SMART" id="SM00408">
    <property type="entry name" value="IGc2"/>
    <property type="match status" value="2"/>
</dbReference>
<dbReference type="PROSITE" id="PS50835">
    <property type="entry name" value="IG_LIKE"/>
    <property type="match status" value="2"/>
</dbReference>
<reference evidence="7" key="2">
    <citation type="submission" date="2025-08" db="UniProtKB">
        <authorList>
            <consortium name="Ensembl"/>
        </authorList>
    </citation>
    <scope>IDENTIFICATION</scope>
</reference>
<comment type="subunit">
    <text evidence="4">Predominantly monomer of isoform CD22-beta. Also found as heterodimer of isoform CD22-beta and a shorter isoform. Interacts with PTPN6/SHP-1, LYN, SYK, PIK3R1/PIK3R2 and PLCG1 upon phosphorylation. Interacts with GRB2, INPP5D and SHC1 upon phosphorylation. May form a complex with INPP5D/SHIP, GRB2 and SHC1.</text>
</comment>
<dbReference type="PANTHER" id="PTHR46013">
    <property type="entry name" value="VASCULAR CELL ADHESION MOLECULE 1"/>
    <property type="match status" value="1"/>
</dbReference>
<evidence type="ECO:0000256" key="5">
    <source>
        <dbReference type="SAM" id="SignalP"/>
    </source>
</evidence>
<reference evidence="7 8" key="1">
    <citation type="submission" date="2022-01" db="EMBL/GenBank/DDBJ databases">
        <title>A chromosome-scale genome assembly of the false clownfish, Amphiprion ocellaris.</title>
        <authorList>
            <person name="Ryu T."/>
        </authorList>
    </citation>
    <scope>NUCLEOTIDE SEQUENCE [LARGE SCALE GENOMIC DNA]</scope>
</reference>
<dbReference type="SUPFAM" id="SSF48726">
    <property type="entry name" value="Immunoglobulin"/>
    <property type="match status" value="3"/>
</dbReference>
<feature type="signal peptide" evidence="5">
    <location>
        <begin position="1"/>
        <end position="22"/>
    </location>
</feature>